<dbReference type="GO" id="GO:0016787">
    <property type="term" value="F:hydrolase activity"/>
    <property type="evidence" value="ECO:0007669"/>
    <property type="project" value="UniProtKB-KW"/>
</dbReference>
<accession>A0A382TUH9</accession>
<evidence type="ECO:0000256" key="1">
    <source>
        <dbReference type="ARBA" id="ARBA00022801"/>
    </source>
</evidence>
<dbReference type="PROSITE" id="PS00893">
    <property type="entry name" value="NUDIX_BOX"/>
    <property type="match status" value="1"/>
</dbReference>
<proteinExistence type="predicted"/>
<evidence type="ECO:0000259" key="2">
    <source>
        <dbReference type="PROSITE" id="PS51462"/>
    </source>
</evidence>
<dbReference type="InterPro" id="IPR020476">
    <property type="entry name" value="Nudix_hydrolase"/>
</dbReference>
<dbReference type="SUPFAM" id="SSF55811">
    <property type="entry name" value="Nudix"/>
    <property type="match status" value="1"/>
</dbReference>
<evidence type="ECO:0000313" key="3">
    <source>
        <dbReference type="EMBL" id="SVD25171.1"/>
    </source>
</evidence>
<name>A0A382TUH9_9ZZZZ</name>
<organism evidence="3">
    <name type="scientific">marine metagenome</name>
    <dbReference type="NCBI Taxonomy" id="408172"/>
    <lineage>
        <taxon>unclassified sequences</taxon>
        <taxon>metagenomes</taxon>
        <taxon>ecological metagenomes</taxon>
    </lineage>
</organism>
<dbReference type="PROSITE" id="PS51462">
    <property type="entry name" value="NUDIX"/>
    <property type="match status" value="1"/>
</dbReference>
<dbReference type="PANTHER" id="PTHR43736">
    <property type="entry name" value="ADP-RIBOSE PYROPHOSPHATASE"/>
    <property type="match status" value="1"/>
</dbReference>
<dbReference type="Pfam" id="PF00293">
    <property type="entry name" value="NUDIX"/>
    <property type="match status" value="1"/>
</dbReference>
<protein>
    <recommendedName>
        <fullName evidence="2">Nudix hydrolase domain-containing protein</fullName>
    </recommendedName>
</protein>
<dbReference type="InterPro" id="IPR020084">
    <property type="entry name" value="NUDIX_hydrolase_CS"/>
</dbReference>
<dbReference type="EMBL" id="UINC01138925">
    <property type="protein sequence ID" value="SVD25171.1"/>
    <property type="molecule type" value="Genomic_DNA"/>
</dbReference>
<dbReference type="Gene3D" id="3.90.79.10">
    <property type="entry name" value="Nucleoside Triphosphate Pyrophosphohydrolase"/>
    <property type="match status" value="1"/>
</dbReference>
<dbReference type="AlphaFoldDB" id="A0A382TUH9"/>
<dbReference type="PANTHER" id="PTHR43736:SF1">
    <property type="entry name" value="DIHYDRONEOPTERIN TRIPHOSPHATE DIPHOSPHATASE"/>
    <property type="match status" value="1"/>
</dbReference>
<feature type="domain" description="Nudix hydrolase" evidence="2">
    <location>
        <begin position="10"/>
        <end position="138"/>
    </location>
</feature>
<dbReference type="PRINTS" id="PR00502">
    <property type="entry name" value="NUDIXFAMILY"/>
</dbReference>
<reference evidence="3" key="1">
    <citation type="submission" date="2018-05" db="EMBL/GenBank/DDBJ databases">
        <authorList>
            <person name="Lanie J.A."/>
            <person name="Ng W.-L."/>
            <person name="Kazmierczak K.M."/>
            <person name="Andrzejewski T.M."/>
            <person name="Davidsen T.M."/>
            <person name="Wayne K.J."/>
            <person name="Tettelin H."/>
            <person name="Glass J.I."/>
            <person name="Rusch D."/>
            <person name="Podicherti R."/>
            <person name="Tsui H.-C.T."/>
            <person name="Winkler M.E."/>
        </authorList>
    </citation>
    <scope>NUCLEOTIDE SEQUENCE</scope>
</reference>
<gene>
    <name evidence="3" type="ORF">METZ01_LOCUS378025</name>
</gene>
<keyword evidence="1" id="KW-0378">Hydrolase</keyword>
<dbReference type="InterPro" id="IPR015797">
    <property type="entry name" value="NUDIX_hydrolase-like_dom_sf"/>
</dbReference>
<dbReference type="InterPro" id="IPR000086">
    <property type="entry name" value="NUDIX_hydrolase_dom"/>
</dbReference>
<sequence length="162" mass="17768">MPPPERYNTGYNVGVGGAVVRDGRLLLVRRLSRRGHGNWQVPGGFVEQDETIEKAVVREVEEEAGVTAEVQGVLGIRNRYDEDGGNSIYVVMLLNGLSGEPKPDMTEVDRAEFFTLEEILAIKQIGAINVEVAKQALSADHRVLFPQTITQAGRGTYTLFLG</sequence>